<name>A0A9W9NHG5_9EURO</name>
<dbReference type="RefSeq" id="XP_058326939.1">
    <property type="nucleotide sequence ID" value="XM_058478609.1"/>
</dbReference>
<feature type="compositionally biased region" description="Basic and acidic residues" evidence="1">
    <location>
        <begin position="12"/>
        <end position="22"/>
    </location>
</feature>
<comment type="caution">
    <text evidence="2">The sequence shown here is derived from an EMBL/GenBank/DDBJ whole genome shotgun (WGS) entry which is preliminary data.</text>
</comment>
<feature type="compositionally biased region" description="Basic and acidic residues" evidence="1">
    <location>
        <begin position="172"/>
        <end position="190"/>
    </location>
</feature>
<organism evidence="2 3">
    <name type="scientific">Penicillium chermesinum</name>
    <dbReference type="NCBI Taxonomy" id="63820"/>
    <lineage>
        <taxon>Eukaryota</taxon>
        <taxon>Fungi</taxon>
        <taxon>Dikarya</taxon>
        <taxon>Ascomycota</taxon>
        <taxon>Pezizomycotina</taxon>
        <taxon>Eurotiomycetes</taxon>
        <taxon>Eurotiomycetidae</taxon>
        <taxon>Eurotiales</taxon>
        <taxon>Aspergillaceae</taxon>
        <taxon>Penicillium</taxon>
    </lineage>
</organism>
<sequence>MDDDEVAAMMAKEARESFERSSAEGTRAYVPRSGPARHAPKINARFFRNLVRDTDSHNASLRRKQEKEAEDHKRRLQEQSQRAPERTRQDPRSDRDSRRRDRKIPSEDKSGGYRDSRGNKNRNERRPPRSDTMNDDVDLDTETGPLHDLEVVPLFQSKVQVLSHRLSAAEGPDSRDRRSSHAEHRRRDSSSNESDTAARSAHQSRPVPTKSTATEPRSLPIIKRRKYHSSDESDPLDDLIGPLPPKAGEEPVRSRGRGIYNANPSTIDSHFAPDYDPALDVEQPRRSIPDRPSARRQSMGVYSESESSLSPEVSRDRAYWTQRGEARLRAAGFDEALINRVTKPPKATVSDEPDLEGLRWSRKGEGREWDRGKFTDDQGHTDVRPQW</sequence>
<dbReference type="EMBL" id="JAPQKS010000007">
    <property type="protein sequence ID" value="KAJ5220109.1"/>
    <property type="molecule type" value="Genomic_DNA"/>
</dbReference>
<evidence type="ECO:0000256" key="1">
    <source>
        <dbReference type="SAM" id="MobiDB-lite"/>
    </source>
</evidence>
<evidence type="ECO:0000313" key="3">
    <source>
        <dbReference type="Proteomes" id="UP001150941"/>
    </source>
</evidence>
<dbReference type="OrthoDB" id="2431475at2759"/>
<reference evidence="2" key="2">
    <citation type="journal article" date="2023" name="IMA Fungus">
        <title>Comparative genomic study of the Penicillium genus elucidates a diverse pangenome and 15 lateral gene transfer events.</title>
        <authorList>
            <person name="Petersen C."/>
            <person name="Sorensen T."/>
            <person name="Nielsen M.R."/>
            <person name="Sondergaard T.E."/>
            <person name="Sorensen J.L."/>
            <person name="Fitzpatrick D.A."/>
            <person name="Frisvad J.C."/>
            <person name="Nielsen K.L."/>
        </authorList>
    </citation>
    <scope>NUCLEOTIDE SEQUENCE</scope>
    <source>
        <strain evidence="2">IBT 19713</strain>
    </source>
</reference>
<feature type="compositionally biased region" description="Basic and acidic residues" evidence="1">
    <location>
        <begin position="356"/>
        <end position="387"/>
    </location>
</feature>
<feature type="compositionally biased region" description="Basic and acidic residues" evidence="1">
    <location>
        <begin position="63"/>
        <end position="129"/>
    </location>
</feature>
<feature type="region of interest" description="Disordered" evidence="1">
    <location>
        <begin position="1"/>
        <end position="145"/>
    </location>
</feature>
<feature type="region of interest" description="Disordered" evidence="1">
    <location>
        <begin position="165"/>
        <end position="316"/>
    </location>
</feature>
<keyword evidence="3" id="KW-1185">Reference proteome</keyword>
<protein>
    <submittedName>
        <fullName evidence="2">Uncharacterized protein</fullName>
    </submittedName>
</protein>
<feature type="region of interest" description="Disordered" evidence="1">
    <location>
        <begin position="341"/>
        <end position="387"/>
    </location>
</feature>
<gene>
    <name evidence="2" type="ORF">N7468_009313</name>
</gene>
<dbReference type="AlphaFoldDB" id="A0A9W9NHG5"/>
<evidence type="ECO:0000313" key="2">
    <source>
        <dbReference type="EMBL" id="KAJ5220109.1"/>
    </source>
</evidence>
<feature type="compositionally biased region" description="Basic and acidic residues" evidence="1">
    <location>
        <begin position="282"/>
        <end position="293"/>
    </location>
</feature>
<dbReference type="Proteomes" id="UP001150941">
    <property type="component" value="Unassembled WGS sequence"/>
</dbReference>
<feature type="compositionally biased region" description="Polar residues" evidence="1">
    <location>
        <begin position="191"/>
        <end position="203"/>
    </location>
</feature>
<reference evidence="2" key="1">
    <citation type="submission" date="2022-11" db="EMBL/GenBank/DDBJ databases">
        <authorList>
            <person name="Petersen C."/>
        </authorList>
    </citation>
    <scope>NUCLEOTIDE SEQUENCE</scope>
    <source>
        <strain evidence="2">IBT 19713</strain>
    </source>
</reference>
<feature type="compositionally biased region" description="Low complexity" evidence="1">
    <location>
        <begin position="303"/>
        <end position="312"/>
    </location>
</feature>
<accession>A0A9W9NHG5</accession>
<dbReference type="PANTHER" id="PTHR40132:SF1">
    <property type="entry name" value="PRE-MRNA-SPLICING FACTOR 38B"/>
    <property type="match status" value="1"/>
</dbReference>
<dbReference type="PANTHER" id="PTHR40132">
    <property type="entry name" value="PRE-MRNA-SPLICING FACTOR 38B"/>
    <property type="match status" value="1"/>
</dbReference>
<dbReference type="GeneID" id="83205912"/>
<proteinExistence type="predicted"/>